<evidence type="ECO:0000313" key="2">
    <source>
        <dbReference type="Proteomes" id="UP000318307"/>
    </source>
</evidence>
<reference evidence="1 2" key="1">
    <citation type="submission" date="2019-07" db="EMBL/GenBank/DDBJ databases">
        <title>Genome sequencing of 100 strains of the haloalkaliphilic chemolithoautotrophic sulfur-oxidizing bacterium Thioalkalivibrio.</title>
        <authorList>
            <person name="Muyzer G."/>
        </authorList>
    </citation>
    <scope>NUCLEOTIDE SEQUENCE [LARGE SCALE GENOMIC DNA]</scope>
    <source>
        <strain evidence="1 2">ASO4-4</strain>
    </source>
</reference>
<name>A0A562S7I8_9BACT</name>
<dbReference type="OrthoDB" id="5421932at2"/>
<dbReference type="EMBL" id="VLLC01000001">
    <property type="protein sequence ID" value="TWI77385.1"/>
    <property type="molecule type" value="Genomic_DNA"/>
</dbReference>
<sequence>MKQTPYKAGRHDDTLECYTRFRMDDRICREFCAVRLRCLIAQQQQLEAIFHNDDIFFMSEENSINMQ</sequence>
<protein>
    <submittedName>
        <fullName evidence="1">Uncharacterized protein</fullName>
    </submittedName>
</protein>
<keyword evidence="2" id="KW-1185">Reference proteome</keyword>
<evidence type="ECO:0000313" key="1">
    <source>
        <dbReference type="EMBL" id="TWI77385.1"/>
    </source>
</evidence>
<dbReference type="AlphaFoldDB" id="A0A562S7I8"/>
<accession>A0A562S7I8</accession>
<organism evidence="1 2">
    <name type="scientific">Desulfobotulus alkaliphilus</name>
    <dbReference type="NCBI Taxonomy" id="622671"/>
    <lineage>
        <taxon>Bacteria</taxon>
        <taxon>Pseudomonadati</taxon>
        <taxon>Thermodesulfobacteriota</taxon>
        <taxon>Desulfobacteria</taxon>
        <taxon>Desulfobacterales</taxon>
        <taxon>Desulfobacteraceae</taxon>
        <taxon>Desulfobotulus</taxon>
    </lineage>
</organism>
<dbReference type="RefSeq" id="WP_144681381.1">
    <property type="nucleotide sequence ID" value="NZ_VLLC01000001.1"/>
</dbReference>
<dbReference type="Proteomes" id="UP000318307">
    <property type="component" value="Unassembled WGS sequence"/>
</dbReference>
<proteinExistence type="predicted"/>
<comment type="caution">
    <text evidence="1">The sequence shown here is derived from an EMBL/GenBank/DDBJ whole genome shotgun (WGS) entry which is preliminary data.</text>
</comment>
<gene>
    <name evidence="1" type="ORF">LZ24_00195</name>
</gene>